<protein>
    <submittedName>
        <fullName evidence="2">Uncharacterized protein</fullName>
    </submittedName>
</protein>
<dbReference type="EMBL" id="PSZD01000033">
    <property type="protein sequence ID" value="PPJ21958.1"/>
    <property type="molecule type" value="Genomic_DNA"/>
</dbReference>
<sequence>MAIAHTFAHKTKAFPEAIRRYLDPLPEHTSNAPAQPSNRLHEPAATHHPPRLRLKPEDRHSDYIDGAWWPRSTDLATELPELLAALTTRLGPVDRIVYDPDSWTPPPRHVTAAEQSISLEPYRFQLRNTMYVVGTDSAVTVLRVIPSSTDRHTAHSAMADAVTLRQE</sequence>
<dbReference type="AlphaFoldDB" id="A0A2S5ZWN0"/>
<keyword evidence="3" id="KW-1185">Reference proteome</keyword>
<organism evidence="2 3">
    <name type="scientific">Nocardia nova</name>
    <dbReference type="NCBI Taxonomy" id="37330"/>
    <lineage>
        <taxon>Bacteria</taxon>
        <taxon>Bacillati</taxon>
        <taxon>Actinomycetota</taxon>
        <taxon>Actinomycetes</taxon>
        <taxon>Mycobacteriales</taxon>
        <taxon>Nocardiaceae</taxon>
        <taxon>Nocardia</taxon>
    </lineage>
</organism>
<feature type="region of interest" description="Disordered" evidence="1">
    <location>
        <begin position="25"/>
        <end position="57"/>
    </location>
</feature>
<dbReference type="RefSeq" id="WP_104364655.1">
    <property type="nucleotide sequence ID" value="NZ_PSZD01000033.1"/>
</dbReference>
<dbReference type="Pfam" id="PF19457">
    <property type="entry name" value="DUF5994"/>
    <property type="match status" value="1"/>
</dbReference>
<comment type="caution">
    <text evidence="2">The sequence shown here is derived from an EMBL/GenBank/DDBJ whole genome shotgun (WGS) entry which is preliminary data.</text>
</comment>
<feature type="compositionally biased region" description="Polar residues" evidence="1">
    <location>
        <begin position="28"/>
        <end position="38"/>
    </location>
</feature>
<name>A0A2S5ZWN0_9NOCA</name>
<evidence type="ECO:0000313" key="2">
    <source>
        <dbReference type="EMBL" id="PPJ21958.1"/>
    </source>
</evidence>
<evidence type="ECO:0000313" key="3">
    <source>
        <dbReference type="Proteomes" id="UP000238356"/>
    </source>
</evidence>
<evidence type="ECO:0000256" key="1">
    <source>
        <dbReference type="SAM" id="MobiDB-lite"/>
    </source>
</evidence>
<dbReference type="Proteomes" id="UP000238356">
    <property type="component" value="Unassembled WGS sequence"/>
</dbReference>
<proteinExistence type="predicted"/>
<gene>
    <name evidence="2" type="ORF">C5F51_32710</name>
</gene>
<dbReference type="InterPro" id="IPR046036">
    <property type="entry name" value="DUF5994"/>
</dbReference>
<accession>A0A2S5ZWN0</accession>
<reference evidence="2 3" key="1">
    <citation type="submission" date="2018-02" db="EMBL/GenBank/DDBJ databases">
        <title>8 Nocardia nova and 1 Nocardia cyriacigeorgica strain used for evolution to TMP-SMX.</title>
        <authorList>
            <person name="Mehta H."/>
            <person name="Weng J."/>
            <person name="Shamoo Y."/>
        </authorList>
    </citation>
    <scope>NUCLEOTIDE SEQUENCE [LARGE SCALE GENOMIC DNA]</scope>
    <source>
        <strain evidence="2 3">BAA2227</strain>
    </source>
</reference>